<name>A0AAD9E7M8_9PEZI</name>
<evidence type="ECO:0000313" key="2">
    <source>
        <dbReference type="Proteomes" id="UP001243330"/>
    </source>
</evidence>
<organism evidence="1 2">
    <name type="scientific">Colletotrichum chrysophilum</name>
    <dbReference type="NCBI Taxonomy" id="1836956"/>
    <lineage>
        <taxon>Eukaryota</taxon>
        <taxon>Fungi</taxon>
        <taxon>Dikarya</taxon>
        <taxon>Ascomycota</taxon>
        <taxon>Pezizomycotina</taxon>
        <taxon>Sordariomycetes</taxon>
        <taxon>Hypocreomycetidae</taxon>
        <taxon>Glomerellales</taxon>
        <taxon>Glomerellaceae</taxon>
        <taxon>Colletotrichum</taxon>
        <taxon>Colletotrichum gloeosporioides species complex</taxon>
    </lineage>
</organism>
<gene>
    <name evidence="1" type="ORF">CCHR01_16606</name>
</gene>
<sequence length="179" mass="20120">MRYCDAPCAHFRRDQTAVANPPGGWELFTSPDSDHSNFRHNLRNQCLLSRLLCRCNKGEEHHPSAHLQFPVSRTASLEQPPFLGIITNKMRPQRRADVGQPQSWSSHLVLVDSLHARTPCCSAPRPALSVLSICISPEYGHHHTNLCEVDATRRYQISRTAASSNANRLQCILHPAILQ</sequence>
<evidence type="ECO:0000313" key="1">
    <source>
        <dbReference type="EMBL" id="KAK1840764.1"/>
    </source>
</evidence>
<protein>
    <submittedName>
        <fullName evidence="1">Uncharacterized protein</fullName>
    </submittedName>
</protein>
<reference evidence="1" key="1">
    <citation type="submission" date="2023-01" db="EMBL/GenBank/DDBJ databases">
        <title>Colletotrichum chrysophilum M932 genome sequence.</title>
        <authorList>
            <person name="Baroncelli R."/>
        </authorList>
    </citation>
    <scope>NUCLEOTIDE SEQUENCE</scope>
    <source>
        <strain evidence="1">M932</strain>
    </source>
</reference>
<dbReference type="EMBL" id="JAQOWY010000532">
    <property type="protein sequence ID" value="KAK1840764.1"/>
    <property type="molecule type" value="Genomic_DNA"/>
</dbReference>
<dbReference type="Proteomes" id="UP001243330">
    <property type="component" value="Unassembled WGS sequence"/>
</dbReference>
<proteinExistence type="predicted"/>
<comment type="caution">
    <text evidence="1">The sequence shown here is derived from an EMBL/GenBank/DDBJ whole genome shotgun (WGS) entry which is preliminary data.</text>
</comment>
<accession>A0AAD9E7M8</accession>
<keyword evidence="2" id="KW-1185">Reference proteome</keyword>
<dbReference type="AlphaFoldDB" id="A0AAD9E7M8"/>